<dbReference type="PANTHER" id="PTHR42194">
    <property type="entry name" value="UPF0276 PROTEIN HI_1600"/>
    <property type="match status" value="1"/>
</dbReference>
<evidence type="ECO:0000256" key="1">
    <source>
        <dbReference type="HAMAP-Rule" id="MF_00697"/>
    </source>
</evidence>
<dbReference type="HAMAP" id="MF_00697">
    <property type="entry name" value="UPF0276"/>
    <property type="match status" value="1"/>
</dbReference>
<dbReference type="NCBIfam" id="NF003818">
    <property type="entry name" value="PRK05409.1"/>
    <property type="match status" value="1"/>
</dbReference>
<protein>
    <recommendedName>
        <fullName evidence="1">UPF0276 protein GCM10007879_28900</fullName>
    </recommendedName>
</protein>
<dbReference type="RefSeq" id="WP_284365674.1">
    <property type="nucleotide sequence ID" value="NZ_BSNI01000002.1"/>
</dbReference>
<evidence type="ECO:0000313" key="3">
    <source>
        <dbReference type="Proteomes" id="UP001161405"/>
    </source>
</evidence>
<proteinExistence type="inferred from homology"/>
<keyword evidence="3" id="KW-1185">Reference proteome</keyword>
<gene>
    <name evidence="2" type="ORF">GCM10007879_28900</name>
</gene>
<comment type="similarity">
    <text evidence="1">Belongs to the UPF0276 family.</text>
</comment>
<evidence type="ECO:0000313" key="2">
    <source>
        <dbReference type="EMBL" id="GLQ18641.1"/>
    </source>
</evidence>
<dbReference type="PANTHER" id="PTHR42194:SF1">
    <property type="entry name" value="UPF0276 PROTEIN HI_1600"/>
    <property type="match status" value="1"/>
</dbReference>
<organism evidence="2 3">
    <name type="scientific">Maritalea porphyrae</name>
    <dbReference type="NCBI Taxonomy" id="880732"/>
    <lineage>
        <taxon>Bacteria</taxon>
        <taxon>Pseudomonadati</taxon>
        <taxon>Pseudomonadota</taxon>
        <taxon>Alphaproteobacteria</taxon>
        <taxon>Hyphomicrobiales</taxon>
        <taxon>Devosiaceae</taxon>
        <taxon>Maritalea</taxon>
    </lineage>
</organism>
<reference evidence="2" key="1">
    <citation type="journal article" date="2014" name="Int. J. Syst. Evol. Microbiol.">
        <title>Complete genome of a new Firmicutes species belonging to the dominant human colonic microbiota ('Ruminococcus bicirculans') reveals two chromosomes and a selective capacity to utilize plant glucans.</title>
        <authorList>
            <consortium name="NISC Comparative Sequencing Program"/>
            <person name="Wegmann U."/>
            <person name="Louis P."/>
            <person name="Goesmann A."/>
            <person name="Henrissat B."/>
            <person name="Duncan S.H."/>
            <person name="Flint H.J."/>
        </authorList>
    </citation>
    <scope>NUCLEOTIDE SEQUENCE</scope>
    <source>
        <strain evidence="2">NBRC 107169</strain>
    </source>
</reference>
<name>A0ABQ5UTM8_9HYPH</name>
<comment type="caution">
    <text evidence="2">The sequence shown here is derived from an EMBL/GenBank/DDBJ whole genome shotgun (WGS) entry which is preliminary data.</text>
</comment>
<dbReference type="Pfam" id="PF05114">
    <property type="entry name" value="MbnB_TglH_ChrH"/>
    <property type="match status" value="1"/>
</dbReference>
<dbReference type="Proteomes" id="UP001161405">
    <property type="component" value="Unassembled WGS sequence"/>
</dbReference>
<accession>A0ABQ5UTM8</accession>
<dbReference type="InterPro" id="IPR007801">
    <property type="entry name" value="MbnB/TglH/ChrH"/>
</dbReference>
<sequence>MIGKYHGVGVGFKPEHFKDIVESHPNLGFFEVHAENYMGDGGVPHRMLSALRERYQLSVHGVGLSLGTMGELDQKHLHRLKNVVDRYQPALVSEHLAWSSHDEAKNLLFLNDLLPIPYTQETLDRVVDHVDQTQTTLGRQILVENPSTYVAFSDTQMSEIDFISELQKRSGCGLILDVNNVYISANNQKMDAFEYLDAFPTQSVGEIHLAGHAEDVDDSGDKLLIDAHDRQIAPDVWDLYRHVIQKTGEITTLIEWDNDVPDWPTLYQEAADAQSLMAEIGANTHAAQ</sequence>
<dbReference type="Gene3D" id="3.20.20.150">
    <property type="entry name" value="Divalent-metal-dependent TIM barrel enzymes"/>
    <property type="match status" value="1"/>
</dbReference>
<reference evidence="2" key="2">
    <citation type="submission" date="2023-01" db="EMBL/GenBank/DDBJ databases">
        <title>Draft genome sequence of Maritalea porphyrae strain NBRC 107169.</title>
        <authorList>
            <person name="Sun Q."/>
            <person name="Mori K."/>
        </authorList>
    </citation>
    <scope>NUCLEOTIDE SEQUENCE</scope>
    <source>
        <strain evidence="2">NBRC 107169</strain>
    </source>
</reference>
<dbReference type="EMBL" id="BSNI01000002">
    <property type="protein sequence ID" value="GLQ18641.1"/>
    <property type="molecule type" value="Genomic_DNA"/>
</dbReference>